<protein>
    <submittedName>
        <fullName evidence="2">Uncharacterized protein</fullName>
    </submittedName>
</protein>
<dbReference type="AlphaFoldDB" id="A0A838WH25"/>
<name>A0A838WH25_9CYAN</name>
<feature type="transmembrane region" description="Helical" evidence="1">
    <location>
        <begin position="20"/>
        <end position="42"/>
    </location>
</feature>
<keyword evidence="1" id="KW-0472">Membrane</keyword>
<evidence type="ECO:0000256" key="1">
    <source>
        <dbReference type="SAM" id="Phobius"/>
    </source>
</evidence>
<proteinExistence type="predicted"/>
<reference evidence="2 3" key="1">
    <citation type="journal article" date="2020" name="J. Appl. Phycol.">
        <title>Morphological changes and genome evolution in Raphidiopsis raciborskii CS-506 after 23 years in culture.</title>
        <authorList>
            <person name="Willis A."/>
            <person name="Bent S.J."/>
            <person name="Jameson I.D."/>
        </authorList>
    </citation>
    <scope>NUCLEOTIDE SEQUENCE [LARGE SCALE GENOMIC DNA]</scope>
    <source>
        <strain evidence="2 3">CS-506_A</strain>
    </source>
</reference>
<comment type="caution">
    <text evidence="2">The sequence shown here is derived from an EMBL/GenBank/DDBJ whole genome shotgun (WGS) entry which is preliminary data.</text>
</comment>
<dbReference type="EMBL" id="VDFG01000306">
    <property type="protein sequence ID" value="MBA4465084.1"/>
    <property type="molecule type" value="Genomic_DNA"/>
</dbReference>
<evidence type="ECO:0000313" key="3">
    <source>
        <dbReference type="Proteomes" id="UP000538075"/>
    </source>
</evidence>
<dbReference type="Proteomes" id="UP000538075">
    <property type="component" value="Unassembled WGS sequence"/>
</dbReference>
<keyword evidence="1" id="KW-1133">Transmembrane helix</keyword>
<gene>
    <name evidence="2" type="ORF">FHK98_04535</name>
</gene>
<organism evidence="2 3">
    <name type="scientific">Cylindrospermopsis raciborskii CS-506_A</name>
    <dbReference type="NCBI Taxonomy" id="2585140"/>
    <lineage>
        <taxon>Bacteria</taxon>
        <taxon>Bacillati</taxon>
        <taxon>Cyanobacteriota</taxon>
        <taxon>Cyanophyceae</taxon>
        <taxon>Nostocales</taxon>
        <taxon>Aphanizomenonaceae</taxon>
        <taxon>Cylindrospermopsis</taxon>
    </lineage>
</organism>
<sequence length="46" mass="5115">MSNLFKTKPKHTRIQRQLLILMLIIFGGSAVLGFIMGMLTGIQPVT</sequence>
<evidence type="ECO:0000313" key="2">
    <source>
        <dbReference type="EMBL" id="MBA4465084.1"/>
    </source>
</evidence>
<keyword evidence="1" id="KW-0812">Transmembrane</keyword>
<accession>A0A838WH25</accession>